<protein>
    <submittedName>
        <fullName evidence="1">Uncharacterized protein</fullName>
    </submittedName>
</protein>
<organism evidence="1 2">
    <name type="scientific">Streptomyces regalis</name>
    <dbReference type="NCBI Taxonomy" id="68262"/>
    <lineage>
        <taxon>Bacteria</taxon>
        <taxon>Bacillati</taxon>
        <taxon>Actinomycetota</taxon>
        <taxon>Actinomycetes</taxon>
        <taxon>Kitasatosporales</taxon>
        <taxon>Streptomycetaceae</taxon>
        <taxon>Streptomyces</taxon>
    </lineage>
</organism>
<dbReference type="AlphaFoldDB" id="A0A101JFX5"/>
<dbReference type="EMBL" id="LLZG01000366">
    <property type="protein sequence ID" value="KUL25746.1"/>
    <property type="molecule type" value="Genomic_DNA"/>
</dbReference>
<comment type="caution">
    <text evidence="1">The sequence shown here is derived from an EMBL/GenBank/DDBJ whole genome shotgun (WGS) entry which is preliminary data.</text>
</comment>
<evidence type="ECO:0000313" key="2">
    <source>
        <dbReference type="Proteomes" id="UP000053923"/>
    </source>
</evidence>
<gene>
    <name evidence="1" type="ORF">ADL12_34115</name>
</gene>
<dbReference type="SUPFAM" id="SSF55729">
    <property type="entry name" value="Acyl-CoA N-acyltransferases (Nat)"/>
    <property type="match status" value="1"/>
</dbReference>
<proteinExistence type="predicted"/>
<dbReference type="InterPro" id="IPR016181">
    <property type="entry name" value="Acyl_CoA_acyltransferase"/>
</dbReference>
<keyword evidence="2" id="KW-1185">Reference proteome</keyword>
<dbReference type="Proteomes" id="UP000053923">
    <property type="component" value="Unassembled WGS sequence"/>
</dbReference>
<reference evidence="2" key="1">
    <citation type="submission" date="2015-10" db="EMBL/GenBank/DDBJ databases">
        <authorList>
            <person name="Ju K.-S."/>
            <person name="Doroghazi J.R."/>
            <person name="Metcalf W.W."/>
        </authorList>
    </citation>
    <scope>NUCLEOTIDE SEQUENCE [LARGE SCALE GENOMIC DNA]</scope>
    <source>
        <strain evidence="2">NRRL 3151</strain>
    </source>
</reference>
<accession>A0A101JFX5</accession>
<evidence type="ECO:0000313" key="1">
    <source>
        <dbReference type="EMBL" id="KUL25746.1"/>
    </source>
</evidence>
<sequence>MEVGSIWWMRPHESVLQMRFSAARPGARSGRVMRTVYLDALQYARENGYAYGSLGNDPSLFGHIVQPGLFNFKSRLGFTPVPAGTLAPRLAGVFTEKVMSLRSLSDPSLVTSLSEEGADQTPWPKAIENKKLDLIVLTGGSNDESSSRSFRADGFNRKHVLTVR</sequence>
<name>A0A101JFX5_9ACTN</name>